<organism evidence="4 5">
    <name type="scientific">Merluccius polli</name>
    <name type="common">Benguela hake</name>
    <name type="synonym">Merluccius cadenati</name>
    <dbReference type="NCBI Taxonomy" id="89951"/>
    <lineage>
        <taxon>Eukaryota</taxon>
        <taxon>Metazoa</taxon>
        <taxon>Chordata</taxon>
        <taxon>Craniata</taxon>
        <taxon>Vertebrata</taxon>
        <taxon>Euteleostomi</taxon>
        <taxon>Actinopterygii</taxon>
        <taxon>Neopterygii</taxon>
        <taxon>Teleostei</taxon>
        <taxon>Neoteleostei</taxon>
        <taxon>Acanthomorphata</taxon>
        <taxon>Zeiogadaria</taxon>
        <taxon>Gadariae</taxon>
        <taxon>Gadiformes</taxon>
        <taxon>Gadoidei</taxon>
        <taxon>Merlucciidae</taxon>
        <taxon>Merluccius</taxon>
    </lineage>
</organism>
<evidence type="ECO:0000313" key="4">
    <source>
        <dbReference type="EMBL" id="KAK0146674.1"/>
    </source>
</evidence>
<dbReference type="InterPro" id="IPR003309">
    <property type="entry name" value="SCAN_dom"/>
</dbReference>
<dbReference type="PROSITE" id="PS50804">
    <property type="entry name" value="SCAN_BOX"/>
    <property type="match status" value="1"/>
</dbReference>
<comment type="caution">
    <text evidence="4">The sequence shown here is derived from an EMBL/GenBank/DDBJ whole genome shotgun (WGS) entry which is preliminary data.</text>
</comment>
<dbReference type="InterPro" id="IPR038269">
    <property type="entry name" value="SCAN_sf"/>
</dbReference>
<feature type="domain" description="Peptidase A2" evidence="2">
    <location>
        <begin position="380"/>
        <end position="416"/>
    </location>
</feature>
<dbReference type="GO" id="GO:0004190">
    <property type="term" value="F:aspartic-type endopeptidase activity"/>
    <property type="evidence" value="ECO:0007669"/>
    <property type="project" value="InterPro"/>
</dbReference>
<dbReference type="EMBL" id="JAOPHQ010002562">
    <property type="protein sequence ID" value="KAK0146674.1"/>
    <property type="molecule type" value="Genomic_DNA"/>
</dbReference>
<dbReference type="Gene3D" id="1.10.4020.10">
    <property type="entry name" value="DNA breaking-rejoining enzymes"/>
    <property type="match status" value="1"/>
</dbReference>
<reference evidence="4" key="1">
    <citation type="journal article" date="2023" name="Front. Mar. Sci.">
        <title>A new Merluccius polli reference genome to investigate the effects of global change in West African waters.</title>
        <authorList>
            <person name="Mateo J.L."/>
            <person name="Blanco-Fernandez C."/>
            <person name="Garcia-Vazquez E."/>
            <person name="Machado-Schiaffino G."/>
        </authorList>
    </citation>
    <scope>NUCLEOTIDE SEQUENCE</scope>
    <source>
        <strain evidence="4">C29</strain>
        <tissue evidence="4">Fin</tissue>
    </source>
</reference>
<evidence type="ECO:0000259" key="3">
    <source>
        <dbReference type="PROSITE" id="PS50804"/>
    </source>
</evidence>
<dbReference type="Gene3D" id="1.10.340.70">
    <property type="match status" value="1"/>
</dbReference>
<dbReference type="FunFam" id="1.10.340.70:FF:000001">
    <property type="entry name" value="Retrovirus-related Pol polyprotein from transposon gypsy-like Protein"/>
    <property type="match status" value="1"/>
</dbReference>
<keyword evidence="5" id="KW-1185">Reference proteome</keyword>
<dbReference type="InterPro" id="IPR036397">
    <property type="entry name" value="RNaseH_sf"/>
</dbReference>
<evidence type="ECO:0000256" key="1">
    <source>
        <dbReference type="ARBA" id="ARBA00039658"/>
    </source>
</evidence>
<proteinExistence type="predicted"/>
<dbReference type="PANTHER" id="PTHR46888">
    <property type="entry name" value="ZINC KNUCKLE DOMAINCONTAINING PROTEIN-RELATED"/>
    <property type="match status" value="1"/>
</dbReference>
<feature type="domain" description="SCAN box" evidence="3">
    <location>
        <begin position="152"/>
        <end position="229"/>
    </location>
</feature>
<dbReference type="SUPFAM" id="SSF53098">
    <property type="entry name" value="Ribonuclease H-like"/>
    <property type="match status" value="1"/>
</dbReference>
<gene>
    <name evidence="4" type="primary">POL_11</name>
    <name evidence="4" type="ORF">N1851_014013</name>
</gene>
<dbReference type="Pfam" id="PF02023">
    <property type="entry name" value="SCAN"/>
    <property type="match status" value="1"/>
</dbReference>
<evidence type="ECO:0000259" key="2">
    <source>
        <dbReference type="PROSITE" id="PS50175"/>
    </source>
</evidence>
<dbReference type="AlphaFoldDB" id="A0AA47MUT2"/>
<dbReference type="InterPro" id="IPR012337">
    <property type="entry name" value="RNaseH-like_sf"/>
</dbReference>
<dbReference type="Proteomes" id="UP001174136">
    <property type="component" value="Unassembled WGS sequence"/>
</dbReference>
<evidence type="ECO:0000313" key="5">
    <source>
        <dbReference type="Proteomes" id="UP001174136"/>
    </source>
</evidence>
<dbReference type="InterPro" id="IPR041588">
    <property type="entry name" value="Integrase_H2C2"/>
</dbReference>
<dbReference type="Gene3D" id="3.30.420.10">
    <property type="entry name" value="Ribonuclease H-like superfamily/Ribonuclease H"/>
    <property type="match status" value="1"/>
</dbReference>
<dbReference type="GO" id="GO:0006508">
    <property type="term" value="P:proteolysis"/>
    <property type="evidence" value="ECO:0007669"/>
    <property type="project" value="InterPro"/>
</dbReference>
<dbReference type="Pfam" id="PF17921">
    <property type="entry name" value="Integrase_H2C2"/>
    <property type="match status" value="1"/>
</dbReference>
<dbReference type="InterPro" id="IPR001995">
    <property type="entry name" value="Peptidase_A2_cat"/>
</dbReference>
<dbReference type="GO" id="GO:0003676">
    <property type="term" value="F:nucleic acid binding"/>
    <property type="evidence" value="ECO:0007669"/>
    <property type="project" value="InterPro"/>
</dbReference>
<dbReference type="PANTHER" id="PTHR46888:SF13">
    <property type="entry name" value="RIBONUCLEASE H"/>
    <property type="match status" value="1"/>
</dbReference>
<dbReference type="PROSITE" id="PS50175">
    <property type="entry name" value="ASP_PROT_RETROV"/>
    <property type="match status" value="1"/>
</dbReference>
<sequence length="974" mass="109199">MQLEHKKLEMEREREHNKWVLGQEVFEREKDRLLEMERLKHTEHEQEQARELERTRLKFEAEGRGSGSADAAQHSDLGGMIKFLPKFNERDPDVFFSLFENVAADQNWSSENKTLQLETVLIGRAQEAFVALSFEERRSYEKCYELVPEVYRQRFRILRKFERQTHSELARELTNVFNRWLTAECVVEFDGLCNLVLLEQFKNILPERIATYLNKHKVKTAAEAAVLADGYVLTHKNQLAYVRDYSQRWFVEMWVLLEGLILCLIAEPIAKVEQTINVIIVGNWAIRKWIVHLCLLVERVALQQLLAKSRMLAIHATHLRNERRANVFQLKAAKTDHEHSNVQDVQRMDDEPKATTMSNYAPFITEGFVSMVGDARTVSVKILRDTGASESFICQSSLPFSSLSDTGSCVLIRGIGLHPFPVPLHRIKLQSGFVNGKVIIAVRPTMPSHTLGGEFSDSPTEHKEVLEKLVGPCPVLIVSMGGVEVPCLLDTGSMVSTVTESYFSEHFSHLSQQDLQDCKWLGLKAANGLDIPYLGYVEMDVQILDRVLQKRGILIVKYPPSGIIQSRKKAIPGILGMNIINDCYHELFEQYGPGLFQSPFVRAALPVWRRALRHCQRIETVVSSSSPFKVRVQGRLPICIAAGTLSMIPVTCPQVPPTQFLLEPLGPLDGCLPEGLLISPAVVHAERGILYAPVTNVGQSEVWLAPRRVIGTIQRSCPPPVVKSVATASAEPDKCLLDFPGVFTACAVTRAMARAQTEKPSDVSKTGAAKVFVPELPAPLSSSEIIKAQKNDQSLEKYFALASGRDKADHGYSIQNGLLVCRWSPHVDTDVADQVLQVVIPVEYRDLVLKTAHGDTSGHFGVRKTYNRVLQHFYWPRIKRDVARYVKACHACQLAGKPNVSVKPAPLQSIQSVGTLFEHLIIDCVGPLPPSKSGNVYLFTVMCQATRYPGAYALRTITTRSVVKSLSQFISIFG</sequence>
<accession>A0AA47MUT2</accession>
<dbReference type="SUPFAM" id="SSF47353">
    <property type="entry name" value="Retrovirus capsid dimerization domain-like"/>
    <property type="match status" value="1"/>
</dbReference>
<dbReference type="SMART" id="SM00431">
    <property type="entry name" value="SCAN"/>
    <property type="match status" value="1"/>
</dbReference>
<name>A0AA47MUT2_MERPO</name>
<protein>
    <recommendedName>
        <fullName evidence="1">Gypsy retrotransposon integrase-like protein 1</fullName>
    </recommendedName>
</protein>